<dbReference type="CDD" id="cd01056">
    <property type="entry name" value="Euk_Ferritin"/>
    <property type="match status" value="1"/>
</dbReference>
<evidence type="ECO:0000256" key="1">
    <source>
        <dbReference type="ARBA" id="ARBA00004229"/>
    </source>
</evidence>
<feature type="binding site" evidence="12">
    <location>
        <position position="178"/>
    </location>
    <ligand>
        <name>Fe cation</name>
        <dbReference type="ChEBI" id="CHEBI:24875"/>
        <label>1</label>
    </ligand>
</feature>
<evidence type="ECO:0000313" key="16">
    <source>
        <dbReference type="Proteomes" id="UP001314263"/>
    </source>
</evidence>
<keyword evidence="6 12" id="KW-0479">Metal-binding</keyword>
<feature type="binding site" evidence="12">
    <location>
        <position position="212"/>
    </location>
    <ligand>
        <name>Fe cation</name>
        <dbReference type="ChEBI" id="CHEBI:24875"/>
        <label>1</label>
    </ligand>
</feature>
<dbReference type="SUPFAM" id="SSF47240">
    <property type="entry name" value="Ferritin-like"/>
    <property type="match status" value="1"/>
</dbReference>
<keyword evidence="3 13" id="KW-0409">Iron storage</keyword>
<evidence type="ECO:0000256" key="12">
    <source>
        <dbReference type="PIRSR" id="PIRSR601519-1"/>
    </source>
</evidence>
<dbReference type="InterPro" id="IPR012347">
    <property type="entry name" value="Ferritin-like"/>
</dbReference>
<dbReference type="EC" id="1.16.3.1" evidence="13"/>
<evidence type="ECO:0000256" key="5">
    <source>
        <dbReference type="ARBA" id="ARBA00022640"/>
    </source>
</evidence>
<dbReference type="GO" id="GO:0008199">
    <property type="term" value="F:ferric iron binding"/>
    <property type="evidence" value="ECO:0007669"/>
    <property type="project" value="InterPro"/>
</dbReference>
<name>A0AAV1I6Y6_9CHLO</name>
<keyword evidence="7 13" id="KW-0560">Oxidoreductase</keyword>
<evidence type="ECO:0000256" key="13">
    <source>
        <dbReference type="RuleBase" id="RU361145"/>
    </source>
</evidence>
<comment type="function">
    <text evidence="9">Stores iron in a soluble, non-toxic, readily available form. Important for iron homeostasis. Has ferroxidase activity. Iron is taken up in the ferrous form and deposited as ferric hydroxides after oxidation.</text>
</comment>
<comment type="caution">
    <text evidence="15">The sequence shown here is derived from an EMBL/GenBank/DDBJ whole genome shotgun (WGS) entry which is preliminary data.</text>
</comment>
<evidence type="ECO:0000256" key="2">
    <source>
        <dbReference type="ARBA" id="ARBA00007513"/>
    </source>
</evidence>
<protein>
    <recommendedName>
        <fullName evidence="13">Ferritin</fullName>
        <ecNumber evidence="13">1.16.3.1</ecNumber>
    </recommendedName>
</protein>
<dbReference type="InterPro" id="IPR008331">
    <property type="entry name" value="Ferritin_DPS_dom"/>
</dbReference>
<accession>A0AAV1I6Y6</accession>
<reference evidence="15 16" key="1">
    <citation type="submission" date="2023-10" db="EMBL/GenBank/DDBJ databases">
        <authorList>
            <person name="Maclean D."/>
            <person name="Macfadyen A."/>
        </authorList>
    </citation>
    <scope>NUCLEOTIDE SEQUENCE [LARGE SCALE GENOMIC DNA]</scope>
</reference>
<keyword evidence="16" id="KW-1185">Reference proteome</keyword>
<evidence type="ECO:0000313" key="15">
    <source>
        <dbReference type="EMBL" id="CAK0782518.1"/>
    </source>
</evidence>
<dbReference type="Pfam" id="PF00210">
    <property type="entry name" value="Ferritin"/>
    <property type="match status" value="1"/>
</dbReference>
<feature type="binding site" evidence="12">
    <location>
        <position position="132"/>
    </location>
    <ligand>
        <name>Fe cation</name>
        <dbReference type="ChEBI" id="CHEBI:24875"/>
        <label>1</label>
    </ligand>
</feature>
<feature type="binding site" evidence="12">
    <location>
        <position position="129"/>
    </location>
    <ligand>
        <name>Fe cation</name>
        <dbReference type="ChEBI" id="CHEBI:24875"/>
        <label>1</label>
    </ligand>
</feature>
<dbReference type="Proteomes" id="UP001314263">
    <property type="component" value="Unassembled WGS sequence"/>
</dbReference>
<proteinExistence type="inferred from homology"/>
<evidence type="ECO:0000256" key="8">
    <source>
        <dbReference type="ARBA" id="ARBA00023004"/>
    </source>
</evidence>
<evidence type="ECO:0000256" key="6">
    <source>
        <dbReference type="ARBA" id="ARBA00022723"/>
    </source>
</evidence>
<evidence type="ECO:0000256" key="11">
    <source>
        <dbReference type="ARBA" id="ARBA00047990"/>
    </source>
</evidence>
<organism evidence="15 16">
    <name type="scientific">Coccomyxa viridis</name>
    <dbReference type="NCBI Taxonomy" id="1274662"/>
    <lineage>
        <taxon>Eukaryota</taxon>
        <taxon>Viridiplantae</taxon>
        <taxon>Chlorophyta</taxon>
        <taxon>core chlorophytes</taxon>
        <taxon>Trebouxiophyceae</taxon>
        <taxon>Trebouxiophyceae incertae sedis</taxon>
        <taxon>Coccomyxaceae</taxon>
        <taxon>Coccomyxa</taxon>
    </lineage>
</organism>
<evidence type="ECO:0000256" key="9">
    <source>
        <dbReference type="ARBA" id="ARBA00025111"/>
    </source>
</evidence>
<comment type="subcellular location">
    <subcellularLocation>
        <location evidence="1">Plastid</location>
        <location evidence="1">Chloroplast</location>
    </subcellularLocation>
</comment>
<evidence type="ECO:0000256" key="10">
    <source>
        <dbReference type="ARBA" id="ARBA00026060"/>
    </source>
</evidence>
<evidence type="ECO:0000256" key="7">
    <source>
        <dbReference type="ARBA" id="ARBA00023002"/>
    </source>
</evidence>
<dbReference type="PROSITE" id="PS00204">
    <property type="entry name" value="FERRITIN_2"/>
    <property type="match status" value="1"/>
</dbReference>
<comment type="function">
    <text evidence="13">Stores iron in a soluble, non-toxic, readily available form. Important for iron homeostasis. Iron is taken up in the ferrous form and deposited as ferric hydroxides after oxidation.</text>
</comment>
<sequence length="262" mass="29302">MTAAVMAFSMKGAGSLMGNRVVVPMPQQRRLIRSSTTTCMAKTKETTEVNFVPFQEVKPQLATVSKTDAPTESFARCNYEASCEHAMNEQINIEYNISYIYHSLYAFFDRDNIGLPGLAEYFRNSSEEEREHAEKLMIQQNRRGGRVKLLSILLPETEFNHKDKGDALYSMELALSLEKLNFIKLRELHRVAANAEDAQLADFIESEFLQEQAQAIKTVSEYVSQLRRVGKGLGVFEFDRYLSGQIANGAGPAMGAALPAVA</sequence>
<dbReference type="InterPro" id="IPR001519">
    <property type="entry name" value="Ferritin"/>
</dbReference>
<dbReference type="AlphaFoldDB" id="A0AAV1I6Y6"/>
<gene>
    <name evidence="15" type="primary">FERRITIN3</name>
    <name evidence="15" type="ORF">CVIRNUC_005736</name>
</gene>
<dbReference type="InterPro" id="IPR009078">
    <property type="entry name" value="Ferritin-like_SF"/>
</dbReference>
<dbReference type="GO" id="GO:0006879">
    <property type="term" value="P:intracellular iron ion homeostasis"/>
    <property type="evidence" value="ECO:0007669"/>
    <property type="project" value="UniProtKB-KW"/>
</dbReference>
<dbReference type="PANTHER" id="PTHR11431:SF75">
    <property type="entry name" value="FERRITIN"/>
    <property type="match status" value="1"/>
</dbReference>
<keyword evidence="8 12" id="KW-0408">Iron</keyword>
<keyword evidence="4" id="KW-0150">Chloroplast</keyword>
<dbReference type="GO" id="GO:0008198">
    <property type="term" value="F:ferrous iron binding"/>
    <property type="evidence" value="ECO:0007669"/>
    <property type="project" value="TreeGrafter"/>
</dbReference>
<dbReference type="InterPro" id="IPR014034">
    <property type="entry name" value="Ferritin_CS"/>
</dbReference>
<dbReference type="PANTHER" id="PTHR11431">
    <property type="entry name" value="FERRITIN"/>
    <property type="match status" value="1"/>
</dbReference>
<comment type="catalytic activity">
    <reaction evidence="11 13">
        <text>4 Fe(2+) + O2 + 4 H(+) = 4 Fe(3+) + 2 H2O</text>
        <dbReference type="Rhea" id="RHEA:11148"/>
        <dbReference type="ChEBI" id="CHEBI:15377"/>
        <dbReference type="ChEBI" id="CHEBI:15378"/>
        <dbReference type="ChEBI" id="CHEBI:15379"/>
        <dbReference type="ChEBI" id="CHEBI:29033"/>
        <dbReference type="ChEBI" id="CHEBI:29034"/>
        <dbReference type="EC" id="1.16.3.1"/>
    </reaction>
</comment>
<comment type="subunit">
    <text evidence="10">Oligomer of 24 subunits. There are two types of subunits: L (light) chain and H (heavy) chain. The major chain can be light or heavy, depending on the species and tissue type. The functional molecule forms a roughly spherical shell with a diameter of 12 nm and contains a central cavity into which the insoluble mineral iron core is deposited.</text>
</comment>
<keyword evidence="5" id="KW-0934">Plastid</keyword>
<feature type="domain" description="Ferritin-like diiron" evidence="14">
    <location>
        <begin position="77"/>
        <end position="230"/>
    </location>
</feature>
<dbReference type="GO" id="GO:0009507">
    <property type="term" value="C:chloroplast"/>
    <property type="evidence" value="ECO:0007669"/>
    <property type="project" value="UniProtKB-SubCell"/>
</dbReference>
<dbReference type="GO" id="GO:0004322">
    <property type="term" value="F:ferroxidase activity"/>
    <property type="evidence" value="ECO:0007669"/>
    <property type="project" value="UniProtKB-EC"/>
</dbReference>
<dbReference type="InterPro" id="IPR009040">
    <property type="entry name" value="Ferritin-like_diiron"/>
</dbReference>
<evidence type="ECO:0000256" key="4">
    <source>
        <dbReference type="ARBA" id="ARBA00022528"/>
    </source>
</evidence>
<dbReference type="GO" id="GO:0006950">
    <property type="term" value="P:response to stress"/>
    <property type="evidence" value="ECO:0007669"/>
    <property type="project" value="UniProtKB-ARBA"/>
</dbReference>
<dbReference type="GO" id="GO:0006826">
    <property type="term" value="P:iron ion transport"/>
    <property type="evidence" value="ECO:0007669"/>
    <property type="project" value="InterPro"/>
</dbReference>
<evidence type="ECO:0000256" key="3">
    <source>
        <dbReference type="ARBA" id="ARBA00022434"/>
    </source>
</evidence>
<evidence type="ECO:0000259" key="14">
    <source>
        <dbReference type="PROSITE" id="PS50905"/>
    </source>
</evidence>
<dbReference type="EMBL" id="CAUYUE010000007">
    <property type="protein sequence ID" value="CAK0782518.1"/>
    <property type="molecule type" value="Genomic_DNA"/>
</dbReference>
<comment type="similarity">
    <text evidence="2 13">Belongs to the ferritin family.</text>
</comment>
<feature type="binding site" evidence="12">
    <location>
        <position position="94"/>
    </location>
    <ligand>
        <name>Fe cation</name>
        <dbReference type="ChEBI" id="CHEBI:24875"/>
        <label>1</label>
    </ligand>
</feature>
<dbReference type="PROSITE" id="PS00540">
    <property type="entry name" value="FERRITIN_1"/>
    <property type="match status" value="1"/>
</dbReference>
<dbReference type="PROSITE" id="PS50905">
    <property type="entry name" value="FERRITIN_LIKE"/>
    <property type="match status" value="1"/>
</dbReference>
<dbReference type="Gene3D" id="1.20.1260.10">
    <property type="match status" value="1"/>
</dbReference>
<dbReference type="FunFam" id="1.20.1260.10:FF:000006">
    <property type="entry name" value="Ferritin"/>
    <property type="match status" value="1"/>
</dbReference>